<dbReference type="InParanoid" id="A0A1Z5JXT6"/>
<sequence length="453" mass="50478">MSNEFEDPSLLLGLILPSLRKPEQSPFWFVGTGDKSPAHYKLLRRPVNLQEFNPYGRLVIWRENGTLTYVVPAGDTFVPDPIDDTDGLIIEFGDNNPSLHIIGKTEDAIVETALFELAHASRVSLKDLSLRAEQSTILASKPYPIDLTVTHCFFGDDGTAFVDALEKRKSSFGSLTIENNVPISHVNFERLLQVEALDHLGLPILDDAKLDLTVFSAKMKSLACSFYVPDLDATSLTCDLQSCNIVAENLALYFEHDWMTSFPTDILLVFFRHLETLGHFKELGFSFNSGGYPEGVVQQLIRMALANRDLEVLDLSGGFANWDPHLETLLKGLKDHASLRTFKVSVSKDSVGPFYLYLRKLLSHNRFIAVMDGDGRVHTDKGVINEIYALNRCYRGSKALVLESPNERISLVTTALVESGHLSLQRSALLLADHTDVLLELIKTARLDEIGES</sequence>
<dbReference type="EMBL" id="BDSP01000132">
    <property type="protein sequence ID" value="GAX18837.1"/>
    <property type="molecule type" value="Genomic_DNA"/>
</dbReference>
<name>A0A1Z5JXT6_FISSO</name>
<evidence type="ECO:0000313" key="1">
    <source>
        <dbReference type="EMBL" id="GAX18837.1"/>
    </source>
</evidence>
<dbReference type="Proteomes" id="UP000198406">
    <property type="component" value="Unassembled WGS sequence"/>
</dbReference>
<reference evidence="1 2" key="1">
    <citation type="journal article" date="2015" name="Plant Cell">
        <title>Oil accumulation by the oleaginous diatom Fistulifera solaris as revealed by the genome and transcriptome.</title>
        <authorList>
            <person name="Tanaka T."/>
            <person name="Maeda Y."/>
            <person name="Veluchamy A."/>
            <person name="Tanaka M."/>
            <person name="Abida H."/>
            <person name="Marechal E."/>
            <person name="Bowler C."/>
            <person name="Muto M."/>
            <person name="Sunaga Y."/>
            <person name="Tanaka M."/>
            <person name="Yoshino T."/>
            <person name="Taniguchi T."/>
            <person name="Fukuda Y."/>
            <person name="Nemoto M."/>
            <person name="Matsumoto M."/>
            <person name="Wong P.S."/>
            <person name="Aburatani S."/>
            <person name="Fujibuchi W."/>
        </authorList>
    </citation>
    <scope>NUCLEOTIDE SEQUENCE [LARGE SCALE GENOMIC DNA]</scope>
    <source>
        <strain evidence="1 2">JPCC DA0580</strain>
    </source>
</reference>
<dbReference type="SUPFAM" id="SSF52047">
    <property type="entry name" value="RNI-like"/>
    <property type="match status" value="1"/>
</dbReference>
<comment type="caution">
    <text evidence="1">The sequence shown here is derived from an EMBL/GenBank/DDBJ whole genome shotgun (WGS) entry which is preliminary data.</text>
</comment>
<keyword evidence="2" id="KW-1185">Reference proteome</keyword>
<dbReference type="AlphaFoldDB" id="A0A1Z5JXT6"/>
<gene>
    <name evidence="1" type="ORF">FisN_26Hu139</name>
</gene>
<evidence type="ECO:0000313" key="2">
    <source>
        <dbReference type="Proteomes" id="UP000198406"/>
    </source>
</evidence>
<proteinExistence type="predicted"/>
<protein>
    <submittedName>
        <fullName evidence="1">Uncharacterized protein</fullName>
    </submittedName>
</protein>
<organism evidence="1 2">
    <name type="scientific">Fistulifera solaris</name>
    <name type="common">Oleaginous diatom</name>
    <dbReference type="NCBI Taxonomy" id="1519565"/>
    <lineage>
        <taxon>Eukaryota</taxon>
        <taxon>Sar</taxon>
        <taxon>Stramenopiles</taxon>
        <taxon>Ochrophyta</taxon>
        <taxon>Bacillariophyta</taxon>
        <taxon>Bacillariophyceae</taxon>
        <taxon>Bacillariophycidae</taxon>
        <taxon>Naviculales</taxon>
        <taxon>Naviculaceae</taxon>
        <taxon>Fistulifera</taxon>
    </lineage>
</organism>
<accession>A0A1Z5JXT6</accession>
<dbReference type="OrthoDB" id="120976at2759"/>